<dbReference type="Proteomes" id="UP000254978">
    <property type="component" value="Unassembled WGS sequence"/>
</dbReference>
<dbReference type="InterPro" id="IPR000835">
    <property type="entry name" value="HTH_MarR-typ"/>
</dbReference>
<feature type="domain" description="HTH marR-type" evidence="6">
    <location>
        <begin position="37"/>
        <end position="69"/>
    </location>
</feature>
<keyword evidence="2" id="KW-0805">Transcription regulation</keyword>
<keyword evidence="4" id="KW-0804">Transcription</keyword>
<feature type="domain" description="Sugar-binding" evidence="5">
    <location>
        <begin position="85"/>
        <end position="337"/>
    </location>
</feature>
<dbReference type="Gene3D" id="3.40.50.1360">
    <property type="match status" value="1"/>
</dbReference>
<dbReference type="GO" id="GO:0030246">
    <property type="term" value="F:carbohydrate binding"/>
    <property type="evidence" value="ECO:0007669"/>
    <property type="project" value="InterPro"/>
</dbReference>
<evidence type="ECO:0000256" key="4">
    <source>
        <dbReference type="ARBA" id="ARBA00023163"/>
    </source>
</evidence>
<organism evidence="7 8">
    <name type="scientific">Mycolicibacterium tokaiense</name>
    <dbReference type="NCBI Taxonomy" id="39695"/>
    <lineage>
        <taxon>Bacteria</taxon>
        <taxon>Bacillati</taxon>
        <taxon>Actinomycetota</taxon>
        <taxon>Actinomycetes</taxon>
        <taxon>Mycobacteriales</taxon>
        <taxon>Mycobacteriaceae</taxon>
        <taxon>Mycolicibacterium</taxon>
    </lineage>
</organism>
<evidence type="ECO:0000256" key="1">
    <source>
        <dbReference type="ARBA" id="ARBA00010466"/>
    </source>
</evidence>
<proteinExistence type="inferred from homology"/>
<accession>A0A378TCH3</accession>
<sequence length="338" mass="35965">MTVANRRASGARVAVPADPKPEDLRLALRAATMYYLDGLTQAEIAQRLGVSRPTAGRLVARAKTRGLVRIDIVVPSDLRDDLHAEEERALEERFGLVEAVVAGHGVDLGSPGRPETFASVGRAAAALLTRRLAPEDTLGFTWGPENVAMAQALPTGVASCRAVVQLDGSMSTAVYQTGTEYILSRCAEVLHADTYRLPAPLYADPATVDSIRNDSGMSRTLEAGRCARVMIFGIGAVSTSTTLFEGNFLDTGMLDELESLGAVGEIGGRFFDADGQAIDSELQRRAVSVPLEDIKACPATILVSSGATKYQATLGALRGGLARFLVCDIDCARWLLEQ</sequence>
<evidence type="ECO:0000259" key="6">
    <source>
        <dbReference type="Pfam" id="PF12802"/>
    </source>
</evidence>
<evidence type="ECO:0000313" key="7">
    <source>
        <dbReference type="EMBL" id="STZ58532.1"/>
    </source>
</evidence>
<keyword evidence="8" id="KW-1185">Reference proteome</keyword>
<evidence type="ECO:0000313" key="8">
    <source>
        <dbReference type="Proteomes" id="UP000254978"/>
    </source>
</evidence>
<protein>
    <submittedName>
        <fullName evidence="7">Transcriptional regulator with sigma factor-related N-terminal domain</fullName>
    </submittedName>
</protein>
<dbReference type="PANTHER" id="PTHR34294">
    <property type="entry name" value="TRANSCRIPTIONAL REGULATOR-RELATED"/>
    <property type="match status" value="1"/>
</dbReference>
<evidence type="ECO:0000256" key="3">
    <source>
        <dbReference type="ARBA" id="ARBA00023125"/>
    </source>
</evidence>
<dbReference type="GO" id="GO:0003700">
    <property type="term" value="F:DNA-binding transcription factor activity"/>
    <property type="evidence" value="ECO:0007669"/>
    <property type="project" value="InterPro"/>
</dbReference>
<dbReference type="PANTHER" id="PTHR34294:SF1">
    <property type="entry name" value="TRANSCRIPTIONAL REGULATOR LSRR"/>
    <property type="match status" value="1"/>
</dbReference>
<dbReference type="SUPFAM" id="SSF46689">
    <property type="entry name" value="Homeodomain-like"/>
    <property type="match status" value="1"/>
</dbReference>
<dbReference type="GO" id="GO:0003677">
    <property type="term" value="F:DNA binding"/>
    <property type="evidence" value="ECO:0007669"/>
    <property type="project" value="UniProtKB-KW"/>
</dbReference>
<reference evidence="7 8" key="1">
    <citation type="submission" date="2018-06" db="EMBL/GenBank/DDBJ databases">
        <authorList>
            <consortium name="Pathogen Informatics"/>
            <person name="Doyle S."/>
        </authorList>
    </citation>
    <scope>NUCLEOTIDE SEQUENCE [LARGE SCALE GENOMIC DNA]</scope>
    <source>
        <strain evidence="7 8">NCTC10821</strain>
    </source>
</reference>
<evidence type="ECO:0000256" key="2">
    <source>
        <dbReference type="ARBA" id="ARBA00023015"/>
    </source>
</evidence>
<dbReference type="InterPro" id="IPR051054">
    <property type="entry name" value="SorC_transcr_regulators"/>
</dbReference>
<comment type="similarity">
    <text evidence="1">Belongs to the SorC transcriptional regulatory family.</text>
</comment>
<dbReference type="EMBL" id="UGQT01000001">
    <property type="protein sequence ID" value="STZ58532.1"/>
    <property type="molecule type" value="Genomic_DNA"/>
</dbReference>
<dbReference type="InterPro" id="IPR037171">
    <property type="entry name" value="NagB/RpiA_transferase-like"/>
</dbReference>
<dbReference type="Pfam" id="PF12802">
    <property type="entry name" value="MarR_2"/>
    <property type="match status" value="1"/>
</dbReference>
<dbReference type="InterPro" id="IPR007324">
    <property type="entry name" value="Sugar-bd_dom_put"/>
</dbReference>
<dbReference type="SUPFAM" id="SSF100950">
    <property type="entry name" value="NagB/RpiA/CoA transferase-like"/>
    <property type="match status" value="1"/>
</dbReference>
<dbReference type="AlphaFoldDB" id="A0A378TCH3"/>
<dbReference type="Gene3D" id="1.10.10.60">
    <property type="entry name" value="Homeodomain-like"/>
    <property type="match status" value="1"/>
</dbReference>
<dbReference type="Pfam" id="PF04198">
    <property type="entry name" value="Sugar-bind"/>
    <property type="match status" value="1"/>
</dbReference>
<dbReference type="InterPro" id="IPR009057">
    <property type="entry name" value="Homeodomain-like_sf"/>
</dbReference>
<keyword evidence="3" id="KW-0238">DNA-binding</keyword>
<name>A0A378TCH3_9MYCO</name>
<gene>
    <name evidence="7" type="primary">deoR</name>
    <name evidence="7" type="ORF">NCTC10821_02045</name>
</gene>
<evidence type="ECO:0000259" key="5">
    <source>
        <dbReference type="Pfam" id="PF04198"/>
    </source>
</evidence>